<reference evidence="4" key="1">
    <citation type="submission" date="2016-11" db="UniProtKB">
        <authorList>
            <consortium name="WormBaseParasite"/>
        </authorList>
    </citation>
    <scope>IDENTIFICATION</scope>
</reference>
<dbReference type="PANTHER" id="PTHR34149:SF2">
    <property type="entry name" value="PROTEIN CBG11905"/>
    <property type="match status" value="1"/>
</dbReference>
<dbReference type="InterPro" id="IPR022559">
    <property type="entry name" value="SUP-1-like"/>
</dbReference>
<keyword evidence="1" id="KW-0472">Membrane</keyword>
<keyword evidence="3" id="KW-1185">Reference proteome</keyword>
<organism evidence="3 4">
    <name type="scientific">Heterorhabditis bacteriophora</name>
    <name type="common">Entomopathogenic nematode worm</name>
    <dbReference type="NCBI Taxonomy" id="37862"/>
    <lineage>
        <taxon>Eukaryota</taxon>
        <taxon>Metazoa</taxon>
        <taxon>Ecdysozoa</taxon>
        <taxon>Nematoda</taxon>
        <taxon>Chromadorea</taxon>
        <taxon>Rhabditida</taxon>
        <taxon>Rhabditina</taxon>
        <taxon>Rhabditomorpha</taxon>
        <taxon>Strongyloidea</taxon>
        <taxon>Heterorhabditidae</taxon>
        <taxon>Heterorhabditis</taxon>
    </lineage>
</organism>
<name>A0A1I7WP02_HETBA</name>
<dbReference type="PANTHER" id="PTHR34149">
    <property type="entry name" value="PROTEIN CBG11905-RELATED"/>
    <property type="match status" value="1"/>
</dbReference>
<dbReference type="Pfam" id="PF10853">
    <property type="entry name" value="DUF2650"/>
    <property type="match status" value="1"/>
</dbReference>
<keyword evidence="2" id="KW-0732">Signal</keyword>
<keyword evidence="1" id="KW-1133">Transmembrane helix</keyword>
<evidence type="ECO:0000256" key="2">
    <source>
        <dbReference type="SAM" id="SignalP"/>
    </source>
</evidence>
<evidence type="ECO:0000313" key="4">
    <source>
        <dbReference type="WBParaSite" id="Hba_06867"/>
    </source>
</evidence>
<sequence length="167" mass="18878">MFTHSLLIAIVLCIFYAVPTSADDDLVEMVKNIEVFRIRSSALGCPIAVVGQSCPAENPLYYFKCCGDLNASCCFRLQIQGRAGKITTMSRAIFYCLTFCYFVTLIVCEERKKPLCEMCENLVDTVDDALRKGDDIAENVKFIIDKLKDHESAEQICSDLYFCYNRS</sequence>
<protein>
    <submittedName>
        <fullName evidence="4">Saposin B-type domain-containing protein</fullName>
    </submittedName>
</protein>
<proteinExistence type="predicted"/>
<accession>A0A1I7WP02</accession>
<feature type="chain" id="PRO_5009310754" evidence="2">
    <location>
        <begin position="23"/>
        <end position="167"/>
    </location>
</feature>
<keyword evidence="1" id="KW-0812">Transmembrane</keyword>
<dbReference type="WBParaSite" id="Hba_06867">
    <property type="protein sequence ID" value="Hba_06867"/>
    <property type="gene ID" value="Hba_06867"/>
</dbReference>
<dbReference type="Proteomes" id="UP000095283">
    <property type="component" value="Unplaced"/>
</dbReference>
<dbReference type="AlphaFoldDB" id="A0A1I7WP02"/>
<evidence type="ECO:0000256" key="1">
    <source>
        <dbReference type="SAM" id="Phobius"/>
    </source>
</evidence>
<evidence type="ECO:0000313" key="3">
    <source>
        <dbReference type="Proteomes" id="UP000095283"/>
    </source>
</evidence>
<feature type="signal peptide" evidence="2">
    <location>
        <begin position="1"/>
        <end position="22"/>
    </location>
</feature>
<feature type="transmembrane region" description="Helical" evidence="1">
    <location>
        <begin position="92"/>
        <end position="108"/>
    </location>
</feature>